<dbReference type="RefSeq" id="WP_155857080.1">
    <property type="nucleotide sequence ID" value="NZ_CAXUMB010000031.1"/>
</dbReference>
<gene>
    <name evidence="1" type="ORF">PND83_12000</name>
</gene>
<comment type="caution">
    <text evidence="1">The sequence shown here is derived from an EMBL/GenBank/DDBJ whole genome shotgun (WGS) entry which is preliminary data.</text>
</comment>
<organism evidence="1 2">
    <name type="scientific">Flavonifractor plautii</name>
    <name type="common">Fusobacterium plautii</name>
    <dbReference type="NCBI Taxonomy" id="292800"/>
    <lineage>
        <taxon>Bacteria</taxon>
        <taxon>Bacillati</taxon>
        <taxon>Bacillota</taxon>
        <taxon>Clostridia</taxon>
        <taxon>Eubacteriales</taxon>
        <taxon>Oscillospiraceae</taxon>
        <taxon>Flavonifractor</taxon>
    </lineage>
</organism>
<sequence length="73" mass="7972">MWISLLCQGETARQGCRALQLTGSACQIVKRALQLIRDGGQVMSVRKKALDREGCFYYALALGIELGRLSAKG</sequence>
<dbReference type="Proteomes" id="UP001211006">
    <property type="component" value="Unassembled WGS sequence"/>
</dbReference>
<evidence type="ECO:0000313" key="2">
    <source>
        <dbReference type="Proteomes" id="UP001211006"/>
    </source>
</evidence>
<reference evidence="1" key="1">
    <citation type="submission" date="2023-01" db="EMBL/GenBank/DDBJ databases">
        <title>Human gut microbiome strain richness.</title>
        <authorList>
            <person name="Chen-Liaw A."/>
        </authorList>
    </citation>
    <scope>NUCLEOTIDE SEQUENCE</scope>
    <source>
        <strain evidence="1">2225st1_A6_2225SCRN_200828</strain>
    </source>
</reference>
<proteinExistence type="predicted"/>
<dbReference type="EMBL" id="JAQLWO010000012">
    <property type="protein sequence ID" value="MDB7906701.1"/>
    <property type="molecule type" value="Genomic_DNA"/>
</dbReference>
<dbReference type="AlphaFoldDB" id="A0AAW6C276"/>
<accession>A0AAW6C276</accession>
<protein>
    <submittedName>
        <fullName evidence="1">Uncharacterized protein</fullName>
    </submittedName>
</protein>
<evidence type="ECO:0000313" key="1">
    <source>
        <dbReference type="EMBL" id="MDB7906701.1"/>
    </source>
</evidence>
<name>A0AAW6C276_FLAPL</name>